<evidence type="ECO:0000313" key="11">
    <source>
        <dbReference type="Proteomes" id="UP000661435"/>
    </source>
</evidence>
<dbReference type="Proteomes" id="UP000661435">
    <property type="component" value="Unassembled WGS sequence"/>
</dbReference>
<dbReference type="Pfam" id="PF00266">
    <property type="entry name" value="Aminotran_5"/>
    <property type="match status" value="1"/>
</dbReference>
<dbReference type="RefSeq" id="WP_186907906.1">
    <property type="nucleotide sequence ID" value="NZ_JACOPP010000012.1"/>
</dbReference>
<keyword evidence="6" id="KW-0408">Iron</keyword>
<dbReference type="PIRSF" id="PIRSF005572">
    <property type="entry name" value="NifS"/>
    <property type="match status" value="1"/>
</dbReference>
<organism evidence="10 11">
    <name type="scientific">Lawsonibacter hominis</name>
    <dbReference type="NCBI Taxonomy" id="2763053"/>
    <lineage>
        <taxon>Bacteria</taxon>
        <taxon>Bacillati</taxon>
        <taxon>Bacillota</taxon>
        <taxon>Clostridia</taxon>
        <taxon>Eubacteriales</taxon>
        <taxon>Oscillospiraceae</taxon>
        <taxon>Lawsonibacter</taxon>
    </lineage>
</organism>
<dbReference type="AlphaFoldDB" id="A0A8J6MA62"/>
<evidence type="ECO:0000256" key="1">
    <source>
        <dbReference type="ARBA" id="ARBA00001933"/>
    </source>
</evidence>
<evidence type="ECO:0000256" key="5">
    <source>
        <dbReference type="ARBA" id="ARBA00022898"/>
    </source>
</evidence>
<dbReference type="GO" id="GO:0051536">
    <property type="term" value="F:iron-sulfur cluster binding"/>
    <property type="evidence" value="ECO:0007669"/>
    <property type="project" value="UniProtKB-KW"/>
</dbReference>
<dbReference type="EMBL" id="JACOPP010000012">
    <property type="protein sequence ID" value="MBC5734015.1"/>
    <property type="molecule type" value="Genomic_DNA"/>
</dbReference>
<dbReference type="InterPro" id="IPR000192">
    <property type="entry name" value="Aminotrans_V_dom"/>
</dbReference>
<evidence type="ECO:0000256" key="8">
    <source>
        <dbReference type="ARBA" id="ARBA00050776"/>
    </source>
</evidence>
<accession>A0A8J6MA62</accession>
<name>A0A8J6MA62_9FIRM</name>
<comment type="cofactor">
    <cofactor evidence="1">
        <name>pyridoxal 5'-phosphate</name>
        <dbReference type="ChEBI" id="CHEBI:597326"/>
    </cofactor>
</comment>
<evidence type="ECO:0000256" key="7">
    <source>
        <dbReference type="ARBA" id="ARBA00023014"/>
    </source>
</evidence>
<keyword evidence="5" id="KW-0663">Pyridoxal phosphate</keyword>
<dbReference type="GO" id="GO:0046872">
    <property type="term" value="F:metal ion binding"/>
    <property type="evidence" value="ECO:0007669"/>
    <property type="project" value="UniProtKB-KW"/>
</dbReference>
<keyword evidence="3" id="KW-0808">Transferase</keyword>
<evidence type="ECO:0000256" key="3">
    <source>
        <dbReference type="ARBA" id="ARBA00022679"/>
    </source>
</evidence>
<sequence length="374" mass="39559">MPAYLDNAATTRVCPEAARAALEVMTEGFGNPSSGHAAGRAAAARLAEDRAVVAQRLGCAAEELYFTSCGTEGDNWSIHAAMEFNKRRGRHIVVSAIEHSAVLEPVRALAAQGCEVTYLKPDKSGRIRCEDLQAALRPDTALVSLMLVNNELGTLQPVRQAAEAIRRSGCPALLHTDAVQAFLKVPFTPAELGADLLTVSGHKIRAPKGIGVQYVRRGLEPSPLLLGGGQEQGRRPGTEPTAQIAALAAACRAWDDSFPAHLSALKQYALETLAAVPGLEVVSAGDAPHICAVSLPGYPSEMLVRDLSDQGVSVSSGSACHKGKPSHVFAALGLPKRTLMGVLRISFSPENTRADVDALRDGLIQITKTRIAMR</sequence>
<protein>
    <submittedName>
        <fullName evidence="10">Cysteine desulfurase</fullName>
    </submittedName>
</protein>
<keyword evidence="7" id="KW-0411">Iron-sulfur</keyword>
<dbReference type="Gene3D" id="1.10.260.50">
    <property type="match status" value="1"/>
</dbReference>
<evidence type="ECO:0000313" key="10">
    <source>
        <dbReference type="EMBL" id="MBC5734015.1"/>
    </source>
</evidence>
<evidence type="ECO:0000256" key="2">
    <source>
        <dbReference type="ARBA" id="ARBA00006490"/>
    </source>
</evidence>
<dbReference type="PANTHER" id="PTHR11601">
    <property type="entry name" value="CYSTEINE DESULFURYLASE FAMILY MEMBER"/>
    <property type="match status" value="1"/>
</dbReference>
<feature type="domain" description="Aminotransferase class V" evidence="9">
    <location>
        <begin position="4"/>
        <end position="359"/>
    </location>
</feature>
<evidence type="ECO:0000259" key="9">
    <source>
        <dbReference type="Pfam" id="PF00266"/>
    </source>
</evidence>
<comment type="catalytic activity">
    <reaction evidence="8">
        <text>(sulfur carrier)-H + L-cysteine = (sulfur carrier)-SH + L-alanine</text>
        <dbReference type="Rhea" id="RHEA:43892"/>
        <dbReference type="Rhea" id="RHEA-COMP:14737"/>
        <dbReference type="Rhea" id="RHEA-COMP:14739"/>
        <dbReference type="ChEBI" id="CHEBI:29917"/>
        <dbReference type="ChEBI" id="CHEBI:35235"/>
        <dbReference type="ChEBI" id="CHEBI:57972"/>
        <dbReference type="ChEBI" id="CHEBI:64428"/>
        <dbReference type="EC" id="2.8.1.7"/>
    </reaction>
</comment>
<dbReference type="InterPro" id="IPR016454">
    <property type="entry name" value="Cysteine_dSase"/>
</dbReference>
<evidence type="ECO:0000256" key="4">
    <source>
        <dbReference type="ARBA" id="ARBA00022723"/>
    </source>
</evidence>
<keyword evidence="4" id="KW-0479">Metal-binding</keyword>
<gene>
    <name evidence="10" type="ORF">H8S57_09790</name>
</gene>
<comment type="similarity">
    <text evidence="2">Belongs to the class-V pyridoxal-phosphate-dependent aminotransferase family. NifS/IscS subfamily.</text>
</comment>
<dbReference type="SUPFAM" id="SSF53383">
    <property type="entry name" value="PLP-dependent transferases"/>
    <property type="match status" value="1"/>
</dbReference>
<reference evidence="10" key="1">
    <citation type="submission" date="2020-08" db="EMBL/GenBank/DDBJ databases">
        <title>Genome public.</title>
        <authorList>
            <person name="Liu C."/>
            <person name="Sun Q."/>
        </authorList>
    </citation>
    <scope>NUCLEOTIDE SEQUENCE</scope>
    <source>
        <strain evidence="10">NSJ-51</strain>
    </source>
</reference>
<dbReference type="Gene3D" id="3.40.640.10">
    <property type="entry name" value="Type I PLP-dependent aspartate aminotransferase-like (Major domain)"/>
    <property type="match status" value="1"/>
</dbReference>
<dbReference type="InterPro" id="IPR015422">
    <property type="entry name" value="PyrdxlP-dep_Trfase_small"/>
</dbReference>
<dbReference type="PANTHER" id="PTHR11601:SF34">
    <property type="entry name" value="CYSTEINE DESULFURASE"/>
    <property type="match status" value="1"/>
</dbReference>
<keyword evidence="11" id="KW-1185">Reference proteome</keyword>
<comment type="caution">
    <text evidence="10">The sequence shown here is derived from an EMBL/GenBank/DDBJ whole genome shotgun (WGS) entry which is preliminary data.</text>
</comment>
<proteinExistence type="inferred from homology"/>
<dbReference type="InterPro" id="IPR015421">
    <property type="entry name" value="PyrdxlP-dep_Trfase_major"/>
</dbReference>
<evidence type="ECO:0000256" key="6">
    <source>
        <dbReference type="ARBA" id="ARBA00023004"/>
    </source>
</evidence>
<dbReference type="Gene3D" id="3.90.1150.10">
    <property type="entry name" value="Aspartate Aminotransferase, domain 1"/>
    <property type="match status" value="1"/>
</dbReference>
<dbReference type="GO" id="GO:0031071">
    <property type="term" value="F:cysteine desulfurase activity"/>
    <property type="evidence" value="ECO:0007669"/>
    <property type="project" value="UniProtKB-EC"/>
</dbReference>
<dbReference type="InterPro" id="IPR015424">
    <property type="entry name" value="PyrdxlP-dep_Trfase"/>
</dbReference>